<dbReference type="InterPro" id="IPR036761">
    <property type="entry name" value="TTHA0802/YceI-like_sf"/>
</dbReference>
<dbReference type="Gene3D" id="2.40.128.110">
    <property type="entry name" value="Lipid/polyisoprenoid-binding, YceI-like"/>
    <property type="match status" value="1"/>
</dbReference>
<evidence type="ECO:0000313" key="2">
    <source>
        <dbReference type="EMBL" id="BFM43664.1"/>
    </source>
</evidence>
<gene>
    <name evidence="2" type="ORF">CFS9_23050</name>
</gene>
<reference evidence="2" key="1">
    <citation type="submission" date="2024-05" db="EMBL/GenBank/DDBJ databases">
        <title>Whole-Genome Sequence of CFS9, a Potential Fish Probiotic Isolated from the Body Surface of Silurus asotus.</title>
        <authorList>
            <person name="Kojima M."/>
            <person name="Tobioka K."/>
            <person name="Yokota K."/>
            <person name="Nakatani H."/>
            <person name="Hori K."/>
            <person name="Tamaru Y."/>
            <person name="Okazaki F."/>
        </authorList>
    </citation>
    <scope>NUCLEOTIDE SEQUENCE</scope>
    <source>
        <strain evidence="2">CFS9</strain>
    </source>
</reference>
<organism evidence="2">
    <name type="scientific">Flavobacterium sp. CFS9</name>
    <dbReference type="NCBI Taxonomy" id="3143118"/>
    <lineage>
        <taxon>Bacteria</taxon>
        <taxon>Pseudomonadati</taxon>
        <taxon>Bacteroidota</taxon>
        <taxon>Flavobacteriia</taxon>
        <taxon>Flavobacteriales</taxon>
        <taxon>Flavobacteriaceae</taxon>
        <taxon>Flavobacterium</taxon>
    </lineage>
</organism>
<evidence type="ECO:0000259" key="1">
    <source>
        <dbReference type="SMART" id="SM00867"/>
    </source>
</evidence>
<sequence length="191" mass="21308">MSYQNEINYLKDKIMATTKWSIDPTHSEIGFKVKHMMFTNVSGKFGTYDATISTDEDNFENAAIEFSGDITSIDTANTDRDNHLRSGDFFDAENHPKLTFKGSSFKKINEGSYELTGDLNIKGISKSVTFPVEFSGTMTDPWGNTKVGLNIEGKINRKDWGLNWNSALETGGVLVGEEVKLNIELQFAKQA</sequence>
<proteinExistence type="predicted"/>
<dbReference type="Pfam" id="PF04264">
    <property type="entry name" value="YceI"/>
    <property type="match status" value="1"/>
</dbReference>
<protein>
    <submittedName>
        <fullName evidence="2">YceI family protein</fullName>
    </submittedName>
</protein>
<dbReference type="SMART" id="SM00867">
    <property type="entry name" value="YceI"/>
    <property type="match status" value="1"/>
</dbReference>
<feature type="domain" description="Lipid/polyisoprenoid-binding YceI-like" evidence="1">
    <location>
        <begin position="19"/>
        <end position="188"/>
    </location>
</feature>
<dbReference type="PANTHER" id="PTHR34406:SF1">
    <property type="entry name" value="PROTEIN YCEI"/>
    <property type="match status" value="1"/>
</dbReference>
<dbReference type="PANTHER" id="PTHR34406">
    <property type="entry name" value="PROTEIN YCEI"/>
    <property type="match status" value="1"/>
</dbReference>
<accession>A0AAT9H1N8</accession>
<dbReference type="InterPro" id="IPR007372">
    <property type="entry name" value="Lipid/polyisoprenoid-bd_YceI"/>
</dbReference>
<name>A0AAT9H1N8_9FLAO</name>
<dbReference type="SUPFAM" id="SSF101874">
    <property type="entry name" value="YceI-like"/>
    <property type="match status" value="1"/>
</dbReference>
<dbReference type="AlphaFoldDB" id="A0AAT9H1N8"/>
<dbReference type="EMBL" id="AP031573">
    <property type="protein sequence ID" value="BFM43664.1"/>
    <property type="molecule type" value="Genomic_DNA"/>
</dbReference>